<dbReference type="Pfam" id="PF16889">
    <property type="entry name" value="Hepar_II_III_N"/>
    <property type="match status" value="1"/>
</dbReference>
<sequence>MSSLNTIINGLKVVKNMGWRYVAFRTVHELKRRTGKLKKRFPADPAFQRYLSLEDWKQQSALFFFPCREALLLPKNPTPDIAQRFETLKKGLLPFFNGIVMPVDGWFKNPDSGFVYDATVHWTEINDYSAEAGDIKFVWEKARFAYLYDIIRYDHHFDEDHAHWVFEDILSWIRSNKVNTGPHYKCSQEISLRVLNWTFALYFYRNSAALTEEVFDEIQYAIYWQLHHVYHNINFSRIAVRNNHAITETLTLYLGGLLFPTLPGAATWKEHGKRWFEEEIAYQIYEDGSFLQFSMNYHRVVIQLLTWGIQLATLNGETFDPIVAAKAERSLRFLRVCMNDHTGWLPNYGANDGALFFKLNDQEYRDFRPQLQALALLLQTDPALPRKYEDADWYGIQDQGYINSILEKDRELYSFPDGGYFVCREQDILTFLRCGNHKDRPSQADNLHLDIWVKDENLLMDAGSYKYNTDEATLRYFMGTASHNTVMLDDYDQMQKGPRFIWYNWSQCSRARLYETTDEYIWEGAITAFQQVGADIVHIRQVRKKKNETSWVIKDHIQHKPQHTLMRQLWHTSKPARIQLKAEDSSGAILQPLCKPGMYASYYGIKEENNTTVFNSDVDTIITEITID</sequence>
<evidence type="ECO:0000259" key="6">
    <source>
        <dbReference type="Pfam" id="PF16889"/>
    </source>
</evidence>
<evidence type="ECO:0000313" key="8">
    <source>
        <dbReference type="Proteomes" id="UP000260644"/>
    </source>
</evidence>
<reference evidence="7 8" key="1">
    <citation type="submission" date="2018-07" db="EMBL/GenBank/DDBJ databases">
        <title>Chitinophaga K2CV101002-2 sp. nov., isolated from a monsoon evergreen broad-leaved forest soil.</title>
        <authorList>
            <person name="Lv Y."/>
        </authorList>
    </citation>
    <scope>NUCLEOTIDE SEQUENCE [LARGE SCALE GENOMIC DNA]</scope>
    <source>
        <strain evidence="7 8">GDMCC 1.1288</strain>
    </source>
</reference>
<dbReference type="AlphaFoldDB" id="A0A3E1Y9E2"/>
<dbReference type="SUPFAM" id="SSF48230">
    <property type="entry name" value="Chondroitin AC/alginate lyase"/>
    <property type="match status" value="1"/>
</dbReference>
<protein>
    <submittedName>
        <fullName evidence="7">Heparinase</fullName>
    </submittedName>
</protein>
<evidence type="ECO:0000259" key="5">
    <source>
        <dbReference type="Pfam" id="PF07940"/>
    </source>
</evidence>
<dbReference type="Pfam" id="PF07940">
    <property type="entry name" value="Hepar_II_III_C"/>
    <property type="match status" value="1"/>
</dbReference>
<dbReference type="RefSeq" id="WP_116976674.1">
    <property type="nucleotide sequence ID" value="NZ_QPMM01000007.1"/>
</dbReference>
<evidence type="ECO:0000256" key="1">
    <source>
        <dbReference type="ARBA" id="ARBA00004418"/>
    </source>
</evidence>
<evidence type="ECO:0000313" key="7">
    <source>
        <dbReference type="EMBL" id="RFS22024.1"/>
    </source>
</evidence>
<dbReference type="Proteomes" id="UP000260644">
    <property type="component" value="Unassembled WGS sequence"/>
</dbReference>
<accession>A0A3E1Y9E2</accession>
<dbReference type="GO" id="GO:0042597">
    <property type="term" value="C:periplasmic space"/>
    <property type="evidence" value="ECO:0007669"/>
    <property type="project" value="UniProtKB-SubCell"/>
</dbReference>
<dbReference type="PANTHER" id="PTHR39210">
    <property type="entry name" value="HEPARIN-SULFATE LYASE"/>
    <property type="match status" value="1"/>
</dbReference>
<gene>
    <name evidence="7" type="ORF">DVR12_15385</name>
</gene>
<dbReference type="InterPro" id="IPR012480">
    <property type="entry name" value="Hepar_II_III_C"/>
</dbReference>
<keyword evidence="4" id="KW-0456">Lyase</keyword>
<dbReference type="PANTHER" id="PTHR39210:SF1">
    <property type="entry name" value="HEPARIN-SULFATE LYASE"/>
    <property type="match status" value="1"/>
</dbReference>
<organism evidence="7 8">
    <name type="scientific">Chitinophaga silvatica</name>
    <dbReference type="NCBI Taxonomy" id="2282649"/>
    <lineage>
        <taxon>Bacteria</taxon>
        <taxon>Pseudomonadati</taxon>
        <taxon>Bacteroidota</taxon>
        <taxon>Chitinophagia</taxon>
        <taxon>Chitinophagales</taxon>
        <taxon>Chitinophagaceae</taxon>
        <taxon>Chitinophaga</taxon>
    </lineage>
</organism>
<dbReference type="Gene3D" id="2.70.98.70">
    <property type="match status" value="1"/>
</dbReference>
<feature type="domain" description="Heparinase II/III-like C-terminal" evidence="5">
    <location>
        <begin position="409"/>
        <end position="582"/>
    </location>
</feature>
<dbReference type="EMBL" id="QPMM01000007">
    <property type="protein sequence ID" value="RFS22024.1"/>
    <property type="molecule type" value="Genomic_DNA"/>
</dbReference>
<name>A0A3E1Y9E2_9BACT</name>
<dbReference type="InterPro" id="IPR031680">
    <property type="entry name" value="Hepar_II_III_N"/>
</dbReference>
<comment type="subcellular location">
    <subcellularLocation>
        <location evidence="1">Periplasm</location>
    </subcellularLocation>
</comment>
<dbReference type="InterPro" id="IPR008929">
    <property type="entry name" value="Chondroitin_lyas"/>
</dbReference>
<keyword evidence="2" id="KW-0732">Signal</keyword>
<keyword evidence="8" id="KW-1185">Reference proteome</keyword>
<feature type="domain" description="Heparin-sulfate lyase N-terminal" evidence="6">
    <location>
        <begin position="113"/>
        <end position="316"/>
    </location>
</feature>
<comment type="caution">
    <text evidence="7">The sequence shown here is derived from an EMBL/GenBank/DDBJ whole genome shotgun (WGS) entry which is preliminary data.</text>
</comment>
<keyword evidence="3" id="KW-0574">Periplasm</keyword>
<proteinExistence type="predicted"/>
<dbReference type="Gene3D" id="1.50.10.100">
    <property type="entry name" value="Chondroitin AC/alginate lyase"/>
    <property type="match status" value="1"/>
</dbReference>
<evidence type="ECO:0000256" key="2">
    <source>
        <dbReference type="ARBA" id="ARBA00022729"/>
    </source>
</evidence>
<dbReference type="OrthoDB" id="7335480at2"/>
<evidence type="ECO:0000256" key="4">
    <source>
        <dbReference type="ARBA" id="ARBA00023239"/>
    </source>
</evidence>
<dbReference type="GO" id="GO:0016829">
    <property type="term" value="F:lyase activity"/>
    <property type="evidence" value="ECO:0007669"/>
    <property type="project" value="UniProtKB-KW"/>
</dbReference>
<evidence type="ECO:0000256" key="3">
    <source>
        <dbReference type="ARBA" id="ARBA00022764"/>
    </source>
</evidence>